<dbReference type="SUPFAM" id="SSF54427">
    <property type="entry name" value="NTF2-like"/>
    <property type="match status" value="1"/>
</dbReference>
<dbReference type="Gene3D" id="1.10.10.10">
    <property type="entry name" value="Winged helix-like DNA-binding domain superfamily/Winged helix DNA-binding domain"/>
    <property type="match status" value="1"/>
</dbReference>
<dbReference type="Proteomes" id="UP000579250">
    <property type="component" value="Unassembled WGS sequence"/>
</dbReference>
<dbReference type="NCBIfam" id="TIGR02937">
    <property type="entry name" value="sigma70-ECF"/>
    <property type="match status" value="1"/>
</dbReference>
<reference evidence="9 10" key="1">
    <citation type="submission" date="2020-04" db="EMBL/GenBank/DDBJ databases">
        <title>MicrobeNet Type strains.</title>
        <authorList>
            <person name="Nicholson A.C."/>
        </authorList>
    </citation>
    <scope>NUCLEOTIDE SEQUENCE [LARGE SCALE GENOMIC DNA]</scope>
    <source>
        <strain evidence="9 10">ATCC BAA-277</strain>
    </source>
</reference>
<dbReference type="InterPro" id="IPR014284">
    <property type="entry name" value="RNA_pol_sigma-70_dom"/>
</dbReference>
<feature type="compositionally biased region" description="Basic and acidic residues" evidence="6">
    <location>
        <begin position="75"/>
        <end position="85"/>
    </location>
</feature>
<dbReference type="Pfam" id="PF04542">
    <property type="entry name" value="Sigma70_r2"/>
    <property type="match status" value="1"/>
</dbReference>
<dbReference type="InterPro" id="IPR013249">
    <property type="entry name" value="RNA_pol_sigma70_r4_t2"/>
</dbReference>
<dbReference type="InterPro" id="IPR032710">
    <property type="entry name" value="NTF2-like_dom_sf"/>
</dbReference>
<dbReference type="PANTHER" id="PTHR30173">
    <property type="entry name" value="SIGMA 19 FACTOR"/>
    <property type="match status" value="1"/>
</dbReference>
<evidence type="ECO:0000256" key="4">
    <source>
        <dbReference type="ARBA" id="ARBA00023082"/>
    </source>
</evidence>
<feature type="domain" description="RNA polymerase sigma factor 70 region 4 type 2" evidence="8">
    <location>
        <begin position="112"/>
        <end position="160"/>
    </location>
</feature>
<protein>
    <submittedName>
        <fullName evidence="9">Sigma-70 family RNA polymerase sigma factor</fullName>
    </submittedName>
</protein>
<keyword evidence="10" id="KW-1185">Reference proteome</keyword>
<dbReference type="InterPro" id="IPR013325">
    <property type="entry name" value="RNA_pol_sigma_r2"/>
</dbReference>
<dbReference type="InterPro" id="IPR052704">
    <property type="entry name" value="ECF_Sigma-70_Domain"/>
</dbReference>
<dbReference type="GO" id="GO:0006352">
    <property type="term" value="P:DNA-templated transcription initiation"/>
    <property type="evidence" value="ECO:0007669"/>
    <property type="project" value="InterPro"/>
</dbReference>
<dbReference type="InterPro" id="IPR013324">
    <property type="entry name" value="RNA_pol_sigma_r3/r4-like"/>
</dbReference>
<comment type="subunit">
    <text evidence="2">Interacts transiently with the RNA polymerase catalytic core formed by RpoA, RpoB, RpoC and RpoZ (2 alpha, 1 beta, 1 beta' and 1 omega subunit) to form the RNA polymerase holoenzyme that can initiate transcription.</text>
</comment>
<evidence type="ECO:0000259" key="7">
    <source>
        <dbReference type="Pfam" id="PF04542"/>
    </source>
</evidence>
<feature type="domain" description="RNA polymerase sigma-70 region 2" evidence="7">
    <location>
        <begin position="10"/>
        <end position="73"/>
    </location>
</feature>
<evidence type="ECO:0000256" key="1">
    <source>
        <dbReference type="ARBA" id="ARBA00010641"/>
    </source>
</evidence>
<dbReference type="GO" id="GO:0003677">
    <property type="term" value="F:DNA binding"/>
    <property type="evidence" value="ECO:0007669"/>
    <property type="project" value="InterPro"/>
</dbReference>
<organism evidence="9 10">
    <name type="scientific">Actinomadura latina</name>
    <dbReference type="NCBI Taxonomy" id="163603"/>
    <lineage>
        <taxon>Bacteria</taxon>
        <taxon>Bacillati</taxon>
        <taxon>Actinomycetota</taxon>
        <taxon>Actinomycetes</taxon>
        <taxon>Streptosporangiales</taxon>
        <taxon>Thermomonosporaceae</taxon>
        <taxon>Actinomadura</taxon>
    </lineage>
</organism>
<sequence>MQDEQLVKRFEADRPRLVGLAYRMLGSPAEAHDAVQDAWLRLSGTNADRIENLSGWLTTTVAHICIDMLRTRTSRREDPLDEPRLPEPLITQDGDGPEEQALLADAVGVAMLVVLDTLTPAERLAFVLHDLFQMPFDEIARILDRTPTATRQLASRARRRVRSAPVPDPDMSRQRAVVDAFLTASKNGDLEALVATLAPDIVLHAEAEGEFMHLRGARMIAQRAIAFSFRAEFARPALINGAAGLVVTTEDEPLAVMAFTVVNDKIAELDIYADPSRLTSLNPTLFGPN</sequence>
<evidence type="ECO:0000256" key="2">
    <source>
        <dbReference type="ARBA" id="ARBA00011344"/>
    </source>
</evidence>
<dbReference type="GO" id="GO:0016987">
    <property type="term" value="F:sigma factor activity"/>
    <property type="evidence" value="ECO:0007669"/>
    <property type="project" value="UniProtKB-KW"/>
</dbReference>
<dbReference type="Gene3D" id="1.10.1740.10">
    <property type="match status" value="1"/>
</dbReference>
<dbReference type="Gene3D" id="3.10.450.50">
    <property type="match status" value="1"/>
</dbReference>
<evidence type="ECO:0000256" key="3">
    <source>
        <dbReference type="ARBA" id="ARBA00023015"/>
    </source>
</evidence>
<comment type="similarity">
    <text evidence="1">Belongs to the sigma-70 factor family. ECF subfamily.</text>
</comment>
<dbReference type="Pfam" id="PF08281">
    <property type="entry name" value="Sigma70_r4_2"/>
    <property type="match status" value="1"/>
</dbReference>
<keyword evidence="5" id="KW-0804">Transcription</keyword>
<evidence type="ECO:0000313" key="9">
    <source>
        <dbReference type="EMBL" id="NKZ02174.1"/>
    </source>
</evidence>
<accession>A0A846YU78</accession>
<evidence type="ECO:0000256" key="5">
    <source>
        <dbReference type="ARBA" id="ARBA00023163"/>
    </source>
</evidence>
<dbReference type="PANTHER" id="PTHR30173:SF43">
    <property type="entry name" value="ECF RNA POLYMERASE SIGMA FACTOR SIGI-RELATED"/>
    <property type="match status" value="1"/>
</dbReference>
<feature type="region of interest" description="Disordered" evidence="6">
    <location>
        <begin position="75"/>
        <end position="95"/>
    </location>
</feature>
<evidence type="ECO:0000313" key="10">
    <source>
        <dbReference type="Proteomes" id="UP000579250"/>
    </source>
</evidence>
<evidence type="ECO:0000256" key="6">
    <source>
        <dbReference type="SAM" id="MobiDB-lite"/>
    </source>
</evidence>
<dbReference type="EMBL" id="JAAXPI010000001">
    <property type="protein sequence ID" value="NKZ02174.1"/>
    <property type="molecule type" value="Genomic_DNA"/>
</dbReference>
<dbReference type="RefSeq" id="WP_083946519.1">
    <property type="nucleotide sequence ID" value="NZ_JAAXPI010000001.1"/>
</dbReference>
<proteinExistence type="inferred from homology"/>
<dbReference type="SUPFAM" id="SSF88946">
    <property type="entry name" value="Sigma2 domain of RNA polymerase sigma factors"/>
    <property type="match status" value="1"/>
</dbReference>
<gene>
    <name evidence="9" type="ORF">HGB48_00140</name>
</gene>
<keyword evidence="3" id="KW-0805">Transcription regulation</keyword>
<dbReference type="SUPFAM" id="SSF88659">
    <property type="entry name" value="Sigma3 and sigma4 domains of RNA polymerase sigma factors"/>
    <property type="match status" value="1"/>
</dbReference>
<comment type="caution">
    <text evidence="9">The sequence shown here is derived from an EMBL/GenBank/DDBJ whole genome shotgun (WGS) entry which is preliminary data.</text>
</comment>
<dbReference type="AlphaFoldDB" id="A0A846YU78"/>
<evidence type="ECO:0000259" key="8">
    <source>
        <dbReference type="Pfam" id="PF08281"/>
    </source>
</evidence>
<dbReference type="InterPro" id="IPR007627">
    <property type="entry name" value="RNA_pol_sigma70_r2"/>
</dbReference>
<dbReference type="InterPro" id="IPR036388">
    <property type="entry name" value="WH-like_DNA-bd_sf"/>
</dbReference>
<keyword evidence="4" id="KW-0731">Sigma factor</keyword>
<name>A0A846YU78_9ACTN</name>